<name>A0A2B7XKW7_9EURO</name>
<dbReference type="PIRSF" id="PIRSF007871">
    <property type="entry name" value="Cox20"/>
    <property type="match status" value="1"/>
</dbReference>
<evidence type="ECO:0000256" key="2">
    <source>
        <dbReference type="ARBA" id="ARBA00009575"/>
    </source>
</evidence>
<feature type="region of interest" description="Disordered" evidence="10">
    <location>
        <begin position="183"/>
        <end position="203"/>
    </location>
</feature>
<evidence type="ECO:0000256" key="8">
    <source>
        <dbReference type="ARBA" id="ARBA00023136"/>
    </source>
</evidence>
<dbReference type="PANTHER" id="PTHR31586">
    <property type="entry name" value="CYTOCHROME C OXIDASE PROTEIN 20"/>
    <property type="match status" value="1"/>
</dbReference>
<evidence type="ECO:0000256" key="10">
    <source>
        <dbReference type="SAM" id="MobiDB-lite"/>
    </source>
</evidence>
<dbReference type="EMBL" id="PDNB01000059">
    <property type="protein sequence ID" value="PGH12384.1"/>
    <property type="molecule type" value="Genomic_DNA"/>
</dbReference>
<dbReference type="PANTHER" id="PTHR31586:SF1">
    <property type="entry name" value="CYTOCHROME C OXIDASE ASSEMBLY PROTEIN COX20, MITOCHONDRIAL"/>
    <property type="match status" value="1"/>
</dbReference>
<dbReference type="Proteomes" id="UP000223968">
    <property type="component" value="Unassembled WGS sequence"/>
</dbReference>
<dbReference type="AlphaFoldDB" id="A0A2B7XKW7"/>
<feature type="region of interest" description="Disordered" evidence="10">
    <location>
        <begin position="1"/>
        <end position="48"/>
    </location>
</feature>
<protein>
    <recommendedName>
        <fullName evidence="3 9">Cytochrome c oxidase assembly protein COX20, mitochondrial</fullName>
    </recommendedName>
</protein>
<comment type="similarity">
    <text evidence="2 9">Belongs to the COX20 family.</text>
</comment>
<evidence type="ECO:0000256" key="6">
    <source>
        <dbReference type="ARBA" id="ARBA00022989"/>
    </source>
</evidence>
<accession>A0A2B7XKW7</accession>
<sequence>MAEDSRDTQSSTGEQQPSSNPNQFGPTKKPKHEFPKSQVGKLWEEFGNPEEPINLMPGQYNPAGGKPKEASFTDAFKSMSLDNLFGFYKVPCARNSLLVGIGTGFGAGGLKAILGGFRAVWPACNWAVGTFAIASIGTYEFCQRRRVQERDGMKEAVELMRELKIKKLKERELAKAEAEAKAAAAEEERRRKSWTNLSNYKFW</sequence>
<keyword evidence="7 9" id="KW-0496">Mitochondrion</keyword>
<keyword evidence="12" id="KW-1185">Reference proteome</keyword>
<feature type="compositionally biased region" description="Polar residues" evidence="10">
    <location>
        <begin position="8"/>
        <end position="25"/>
    </location>
</feature>
<proteinExistence type="inferred from homology"/>
<comment type="subcellular location">
    <subcellularLocation>
        <location evidence="1 9">Mitochondrion inner membrane</location>
    </subcellularLocation>
</comment>
<comment type="caution">
    <text evidence="11">The sequence shown here is derived from an EMBL/GenBank/DDBJ whole genome shotgun (WGS) entry which is preliminary data.</text>
</comment>
<organism evidence="11 12">
    <name type="scientific">Helicocarpus griseus UAMH5409</name>
    <dbReference type="NCBI Taxonomy" id="1447875"/>
    <lineage>
        <taxon>Eukaryota</taxon>
        <taxon>Fungi</taxon>
        <taxon>Dikarya</taxon>
        <taxon>Ascomycota</taxon>
        <taxon>Pezizomycotina</taxon>
        <taxon>Eurotiomycetes</taxon>
        <taxon>Eurotiomycetidae</taxon>
        <taxon>Onygenales</taxon>
        <taxon>Ajellomycetaceae</taxon>
        <taxon>Helicocarpus</taxon>
    </lineage>
</organism>
<dbReference type="Pfam" id="PF12597">
    <property type="entry name" value="Cox20"/>
    <property type="match status" value="1"/>
</dbReference>
<evidence type="ECO:0000256" key="4">
    <source>
        <dbReference type="ARBA" id="ARBA00022692"/>
    </source>
</evidence>
<evidence type="ECO:0000256" key="1">
    <source>
        <dbReference type="ARBA" id="ARBA00004273"/>
    </source>
</evidence>
<evidence type="ECO:0000313" key="12">
    <source>
        <dbReference type="Proteomes" id="UP000223968"/>
    </source>
</evidence>
<evidence type="ECO:0000256" key="3">
    <source>
        <dbReference type="ARBA" id="ARBA00017689"/>
    </source>
</evidence>
<keyword evidence="6" id="KW-1133">Transmembrane helix</keyword>
<evidence type="ECO:0000256" key="7">
    <source>
        <dbReference type="ARBA" id="ARBA00023128"/>
    </source>
</evidence>
<dbReference type="OrthoDB" id="14603at2759"/>
<evidence type="ECO:0000256" key="5">
    <source>
        <dbReference type="ARBA" id="ARBA00022792"/>
    </source>
</evidence>
<gene>
    <name evidence="11" type="ORF">AJ79_04332</name>
</gene>
<keyword evidence="4" id="KW-0812">Transmembrane</keyword>
<feature type="compositionally biased region" description="Polar residues" evidence="10">
    <location>
        <begin position="194"/>
        <end position="203"/>
    </location>
</feature>
<dbReference type="InterPro" id="IPR022533">
    <property type="entry name" value="Cox20"/>
</dbReference>
<keyword evidence="8 9" id="KW-0472">Membrane</keyword>
<dbReference type="GO" id="GO:0033617">
    <property type="term" value="P:mitochondrial respiratory chain complex IV assembly"/>
    <property type="evidence" value="ECO:0007669"/>
    <property type="project" value="InterPro"/>
</dbReference>
<reference evidence="11 12" key="1">
    <citation type="submission" date="2017-10" db="EMBL/GenBank/DDBJ databases">
        <title>Comparative genomics in systemic dimorphic fungi from Ajellomycetaceae.</title>
        <authorList>
            <person name="Munoz J.F."/>
            <person name="Mcewen J.G."/>
            <person name="Clay O.K."/>
            <person name="Cuomo C.A."/>
        </authorList>
    </citation>
    <scope>NUCLEOTIDE SEQUENCE [LARGE SCALE GENOMIC DNA]</scope>
    <source>
        <strain evidence="11 12">UAMH5409</strain>
    </source>
</reference>
<comment type="function">
    <text evidence="9">Involved in the assembly of the cytochrome c oxidase complex.</text>
</comment>
<evidence type="ECO:0000256" key="9">
    <source>
        <dbReference type="PIRNR" id="PIRNR007871"/>
    </source>
</evidence>
<evidence type="ECO:0000313" key="11">
    <source>
        <dbReference type="EMBL" id="PGH12384.1"/>
    </source>
</evidence>
<keyword evidence="5 9" id="KW-0999">Mitochondrion inner membrane</keyword>
<dbReference type="GO" id="GO:0005743">
    <property type="term" value="C:mitochondrial inner membrane"/>
    <property type="evidence" value="ECO:0007669"/>
    <property type="project" value="UniProtKB-SubCell"/>
</dbReference>